<name>A0A495XH97_9PSEU</name>
<dbReference type="RefSeq" id="WP_121232175.1">
    <property type="nucleotide sequence ID" value="NZ_JBIUBA010000016.1"/>
</dbReference>
<dbReference type="GO" id="GO:0030151">
    <property type="term" value="F:molybdenum ion binding"/>
    <property type="evidence" value="ECO:0007669"/>
    <property type="project" value="InterPro"/>
</dbReference>
<dbReference type="InterPro" id="IPR005302">
    <property type="entry name" value="MoCF_Sase_C"/>
</dbReference>
<evidence type="ECO:0000313" key="3">
    <source>
        <dbReference type="Proteomes" id="UP000272729"/>
    </source>
</evidence>
<protein>
    <submittedName>
        <fullName evidence="2">MOSC domain-containing protein YiiM</fullName>
    </submittedName>
</protein>
<reference evidence="2 3" key="1">
    <citation type="submission" date="2018-10" db="EMBL/GenBank/DDBJ databases">
        <title>Sequencing the genomes of 1000 actinobacteria strains.</title>
        <authorList>
            <person name="Klenk H.-P."/>
        </authorList>
    </citation>
    <scope>NUCLEOTIDE SEQUENCE [LARGE SCALE GENOMIC DNA]</scope>
    <source>
        <strain evidence="2 3">DSM 43911</strain>
    </source>
</reference>
<gene>
    <name evidence="2" type="ORF">DFJ66_7047</name>
</gene>
<comment type="caution">
    <text evidence="2">The sequence shown here is derived from an EMBL/GenBank/DDBJ whole genome shotgun (WGS) entry which is preliminary data.</text>
</comment>
<dbReference type="AlphaFoldDB" id="A0A495XH97"/>
<dbReference type="Proteomes" id="UP000272729">
    <property type="component" value="Unassembled WGS sequence"/>
</dbReference>
<dbReference type="Gene3D" id="2.40.33.20">
    <property type="entry name" value="PK beta-barrel domain-like"/>
    <property type="match status" value="1"/>
</dbReference>
<dbReference type="GO" id="GO:0030170">
    <property type="term" value="F:pyridoxal phosphate binding"/>
    <property type="evidence" value="ECO:0007669"/>
    <property type="project" value="InterPro"/>
</dbReference>
<keyword evidence="3" id="KW-1185">Reference proteome</keyword>
<feature type="domain" description="MOSC" evidence="1">
    <location>
        <begin position="28"/>
        <end position="166"/>
    </location>
</feature>
<proteinExistence type="predicted"/>
<dbReference type="OrthoDB" id="9786134at2"/>
<dbReference type="PANTHER" id="PTHR30212">
    <property type="entry name" value="PROTEIN YIIM"/>
    <property type="match status" value="1"/>
</dbReference>
<sequence>MPHVLSVNTGTRMDFDAATLDHTGIAKRPVDGAVHVHAPDSGSGVEGDFVADTKNHGGDLKAVYAYAREDLDEWSAELNRDLAPGLFGENLTTVGMDLTNAVLGERWRIGTALLQVTTPRIPCSTFARVMEQQGWVKTFTAKATPGAYFRVLEPGAIAAGDEAVLVDRPDHGVTIGLAFRAVTLEPELLPRLLDAGEHFPENLRNRVERHLATNPT</sequence>
<dbReference type="PROSITE" id="PS51340">
    <property type="entry name" value="MOSC"/>
    <property type="match status" value="1"/>
</dbReference>
<dbReference type="PANTHER" id="PTHR30212:SF2">
    <property type="entry name" value="PROTEIN YIIM"/>
    <property type="match status" value="1"/>
</dbReference>
<organism evidence="2 3">
    <name type="scientific">Saccharothrix variisporea</name>
    <dbReference type="NCBI Taxonomy" id="543527"/>
    <lineage>
        <taxon>Bacteria</taxon>
        <taxon>Bacillati</taxon>
        <taxon>Actinomycetota</taxon>
        <taxon>Actinomycetes</taxon>
        <taxon>Pseudonocardiales</taxon>
        <taxon>Pseudonocardiaceae</taxon>
        <taxon>Saccharothrix</taxon>
    </lineage>
</organism>
<dbReference type="SUPFAM" id="SSF50800">
    <property type="entry name" value="PK beta-barrel domain-like"/>
    <property type="match status" value="1"/>
</dbReference>
<dbReference type="GO" id="GO:0003824">
    <property type="term" value="F:catalytic activity"/>
    <property type="evidence" value="ECO:0007669"/>
    <property type="project" value="InterPro"/>
</dbReference>
<accession>A0A495XH97</accession>
<dbReference type="Pfam" id="PF03473">
    <property type="entry name" value="MOSC"/>
    <property type="match status" value="1"/>
</dbReference>
<dbReference type="InterPro" id="IPR011037">
    <property type="entry name" value="Pyrv_Knase-like_insert_dom_sf"/>
</dbReference>
<evidence type="ECO:0000259" key="1">
    <source>
        <dbReference type="PROSITE" id="PS51340"/>
    </source>
</evidence>
<dbReference type="EMBL" id="RBXR01000001">
    <property type="protein sequence ID" value="RKT73710.1"/>
    <property type="molecule type" value="Genomic_DNA"/>
</dbReference>
<dbReference type="InterPro" id="IPR052353">
    <property type="entry name" value="Benzoxazolinone_Detox_Enz"/>
</dbReference>
<evidence type="ECO:0000313" key="2">
    <source>
        <dbReference type="EMBL" id="RKT73710.1"/>
    </source>
</evidence>